<accession>A0ABR7DGJ5</accession>
<dbReference type="RefSeq" id="WP_186860821.1">
    <property type="nucleotide sequence ID" value="NZ_JACOOO010000040.1"/>
</dbReference>
<organism evidence="1 2">
    <name type="scientific">Clostridium hominis</name>
    <dbReference type="NCBI Taxonomy" id="2763036"/>
    <lineage>
        <taxon>Bacteria</taxon>
        <taxon>Bacillati</taxon>
        <taxon>Bacillota</taxon>
        <taxon>Clostridia</taxon>
        <taxon>Eubacteriales</taxon>
        <taxon>Clostridiaceae</taxon>
        <taxon>Clostridium</taxon>
    </lineage>
</organism>
<name>A0ABR7DGJ5_9CLOT</name>
<protein>
    <submittedName>
        <fullName evidence="1">Uncharacterized protein</fullName>
    </submittedName>
</protein>
<gene>
    <name evidence="1" type="ORF">H8S20_16840</name>
</gene>
<dbReference type="EMBL" id="JACOOO010000040">
    <property type="protein sequence ID" value="MBC5630525.1"/>
    <property type="molecule type" value="Genomic_DNA"/>
</dbReference>
<comment type="caution">
    <text evidence="1">The sequence shown here is derived from an EMBL/GenBank/DDBJ whole genome shotgun (WGS) entry which is preliminary data.</text>
</comment>
<dbReference type="Proteomes" id="UP000596929">
    <property type="component" value="Unassembled WGS sequence"/>
</dbReference>
<sequence>MIEYKKLINKREIDYKRIGALLVVEDKLYPGDTHTDCIEFMLMSEEDDSVIKKIEDEIYNGTYSKKYAMCEILNTAIIVHNQDSINDDLIRTTLLSYCDNLKCDLYVVPKVEDSNYLIKLN</sequence>
<proteinExistence type="predicted"/>
<keyword evidence="2" id="KW-1185">Reference proteome</keyword>
<reference evidence="1 2" key="1">
    <citation type="submission" date="2020-08" db="EMBL/GenBank/DDBJ databases">
        <title>Genome public.</title>
        <authorList>
            <person name="Liu C."/>
            <person name="Sun Q."/>
        </authorList>
    </citation>
    <scope>NUCLEOTIDE SEQUENCE [LARGE SCALE GENOMIC DNA]</scope>
    <source>
        <strain evidence="1 2">NSJ-6</strain>
    </source>
</reference>
<evidence type="ECO:0000313" key="1">
    <source>
        <dbReference type="EMBL" id="MBC5630525.1"/>
    </source>
</evidence>
<evidence type="ECO:0000313" key="2">
    <source>
        <dbReference type="Proteomes" id="UP000596929"/>
    </source>
</evidence>